<sequence>MLSIELRSDQQRTFVGFVRNDAVALCILNKSEEIFIVKTQFDAEFYTLVFGQKAHFSLKQDAIY</sequence>
<proteinExistence type="predicted"/>
<protein>
    <submittedName>
        <fullName evidence="2">Uncharacterized protein</fullName>
    </submittedName>
</protein>
<evidence type="ECO:0000313" key="1">
    <source>
        <dbReference type="EMBL" id="APF18350.1"/>
    </source>
</evidence>
<dbReference type="RefSeq" id="WP_006929657.1">
    <property type="nucleotide sequence ID" value="NZ_CM001402.1"/>
</dbReference>
<dbReference type="AlphaFoldDB" id="H1XQT9"/>
<dbReference type="KEGG" id="caby:Cabys_1601"/>
<gene>
    <name evidence="1" type="ORF">Cabys_1601</name>
    <name evidence="2" type="ORF">Calab_2754</name>
</gene>
<name>H1XQT9_CALAY</name>
<keyword evidence="3" id="KW-1185">Reference proteome</keyword>
<dbReference type="Proteomes" id="UP000183868">
    <property type="component" value="Chromosome"/>
</dbReference>
<dbReference type="HOGENOM" id="CLU_2859210_0_0_0"/>
<evidence type="ECO:0000313" key="4">
    <source>
        <dbReference type="Proteomes" id="UP000183868"/>
    </source>
</evidence>
<evidence type="ECO:0000313" key="3">
    <source>
        <dbReference type="Proteomes" id="UP000004671"/>
    </source>
</evidence>
<dbReference type="Proteomes" id="UP000004671">
    <property type="component" value="Chromosome"/>
</dbReference>
<evidence type="ECO:0000313" key="2">
    <source>
        <dbReference type="EMBL" id="EHO42362.1"/>
    </source>
</evidence>
<dbReference type="EMBL" id="CM001402">
    <property type="protein sequence ID" value="EHO42362.1"/>
    <property type="molecule type" value="Genomic_DNA"/>
</dbReference>
<reference evidence="2 3" key="1">
    <citation type="submission" date="2011-09" db="EMBL/GenBank/DDBJ databases">
        <title>The permanent draft genome of Caldithrix abyssi DSM 13497.</title>
        <authorList>
            <consortium name="US DOE Joint Genome Institute (JGI-PGF)"/>
            <person name="Lucas S."/>
            <person name="Han J."/>
            <person name="Lapidus A."/>
            <person name="Bruce D."/>
            <person name="Goodwin L."/>
            <person name="Pitluck S."/>
            <person name="Peters L."/>
            <person name="Kyrpides N."/>
            <person name="Mavromatis K."/>
            <person name="Ivanova N."/>
            <person name="Mikhailova N."/>
            <person name="Chertkov O."/>
            <person name="Detter J.C."/>
            <person name="Tapia R."/>
            <person name="Han C."/>
            <person name="Land M."/>
            <person name="Hauser L."/>
            <person name="Markowitz V."/>
            <person name="Cheng J.-F."/>
            <person name="Hugenholtz P."/>
            <person name="Woyke T."/>
            <person name="Wu D."/>
            <person name="Spring S."/>
            <person name="Brambilla E."/>
            <person name="Klenk H.-P."/>
            <person name="Eisen J.A."/>
        </authorList>
    </citation>
    <scope>NUCLEOTIDE SEQUENCE [LARGE SCALE GENOMIC DNA]</scope>
    <source>
        <strain evidence="2 3">DSM 13497</strain>
    </source>
</reference>
<organism evidence="2 3">
    <name type="scientific">Caldithrix abyssi DSM 13497</name>
    <dbReference type="NCBI Taxonomy" id="880073"/>
    <lineage>
        <taxon>Bacteria</taxon>
        <taxon>Pseudomonadati</taxon>
        <taxon>Calditrichota</taxon>
        <taxon>Calditrichia</taxon>
        <taxon>Calditrichales</taxon>
        <taxon>Calditrichaceae</taxon>
        <taxon>Caldithrix</taxon>
    </lineage>
</organism>
<dbReference type="InParanoid" id="H1XQT9"/>
<reference evidence="1 4" key="2">
    <citation type="submission" date="2016-11" db="EMBL/GenBank/DDBJ databases">
        <title>Genomic analysis of Caldithrix abyssi and proposal of a novel bacterial phylum Caldithrichaeota.</title>
        <authorList>
            <person name="Kublanov I."/>
            <person name="Sigalova O."/>
            <person name="Gavrilov S."/>
            <person name="Lebedinsky A."/>
            <person name="Ivanova N."/>
            <person name="Daum C."/>
            <person name="Reddy T."/>
            <person name="Klenk H.P."/>
            <person name="Goker M."/>
            <person name="Reva O."/>
            <person name="Miroshnichenko M."/>
            <person name="Kyprides N."/>
            <person name="Woyke T."/>
            <person name="Gelfand M."/>
        </authorList>
    </citation>
    <scope>NUCLEOTIDE SEQUENCE [LARGE SCALE GENOMIC DNA]</scope>
    <source>
        <strain evidence="1 4">LF13</strain>
    </source>
</reference>
<accession>H1XQT9</accession>
<dbReference type="EMBL" id="CP018099">
    <property type="protein sequence ID" value="APF18350.1"/>
    <property type="molecule type" value="Genomic_DNA"/>
</dbReference>
<dbReference type="PaxDb" id="880073-Calab_2754"/>